<evidence type="ECO:0000256" key="12">
    <source>
        <dbReference type="ARBA" id="ARBA00022977"/>
    </source>
</evidence>
<evidence type="ECO:0000256" key="15">
    <source>
        <dbReference type="ARBA" id="ARBA00047883"/>
    </source>
</evidence>
<dbReference type="HAMAP" id="MF_00097">
    <property type="entry name" value="TMP_synthase"/>
    <property type="match status" value="1"/>
</dbReference>
<comment type="pathway">
    <text evidence="5">Cofactor biosynthesis; thiamine diphosphate biosynthesis; thiamine phosphate from 4-amino-2-methyl-5-diphosphomethylpyrimidine and 4-methyl-5-(2-phosphoethyl)-thiazole: step 1/1.</text>
</comment>
<sequence length="554" mass="57874">MKMQVDYSLYLVTDSTAAILGQRDLVDVVEQALDGAGVTIVQYRDKTSDTGALIQTAKALHAKCRAHNVPLIINDRVDVALAVDAEGVHLGQDDMSLSTARALLGSDKIIGATVSSIDEADEAVAQGADYLGIGTLYATNTKKNTKDIIGVNGVRKILHHLETCRNEAAKTIKTVCIGGINASNIQLILHQLYAPSPTPPTPKKTIDGVAVVSAIIAPLDPRAASSHLKSLITTPPPFATKNNPNTQPFHPDSLTTPTSPLIPFIKAVHEKSPLTHNMTNLVVQNFAANVALSIGASPIMSNNGAEASDLAKLHGALVINMGTATPEALSHHRQAIQAYNAAGGPVVLDPVGAGATTARREALAFLLASGYFDLIKGNESEILAVARASGLSVEFEATQQRGVDSGASHLSPAQKASLVSRLALRERNIVLMTGAVDIISNGSYTYSIHNGHEFLGMITGSGCTLGTALSAFLAASPGDKLWAAIAGTVLFGVAAEEAARRADVKGPGTFVPAFLDELWRVRRGVGESGGAEWVGRARVEQVDVANGGGNGKVR</sequence>
<evidence type="ECO:0000256" key="11">
    <source>
        <dbReference type="ARBA" id="ARBA00022842"/>
    </source>
</evidence>
<dbReference type="Gene3D" id="3.20.20.70">
    <property type="entry name" value="Aldolase class I"/>
    <property type="match status" value="1"/>
</dbReference>
<evidence type="ECO:0000256" key="14">
    <source>
        <dbReference type="ARBA" id="ARBA00047851"/>
    </source>
</evidence>
<dbReference type="InterPro" id="IPR000417">
    <property type="entry name" value="Hyethyz_kinase"/>
</dbReference>
<dbReference type="AlphaFoldDB" id="A0A6A5U9W3"/>
<name>A0A6A5U9W3_9PLEO</name>
<dbReference type="OrthoDB" id="4994at2759"/>
<dbReference type="SUPFAM" id="SSF51391">
    <property type="entry name" value="Thiamin phosphate synthase"/>
    <property type="match status" value="1"/>
</dbReference>
<comment type="similarity">
    <text evidence="16">In the C-terminal section; belongs to the Thz kinase family.</text>
</comment>
<dbReference type="GO" id="GO:0009228">
    <property type="term" value="P:thiamine biosynthetic process"/>
    <property type="evidence" value="ECO:0007669"/>
    <property type="project" value="UniProtKB-KW"/>
</dbReference>
<evidence type="ECO:0000256" key="9">
    <source>
        <dbReference type="ARBA" id="ARBA00022777"/>
    </source>
</evidence>
<protein>
    <submittedName>
        <fullName evidence="19">TMP-TENI-domain-containing protein</fullName>
    </submittedName>
</protein>
<dbReference type="GO" id="GO:0000287">
    <property type="term" value="F:magnesium ion binding"/>
    <property type="evidence" value="ECO:0007669"/>
    <property type="project" value="InterPro"/>
</dbReference>
<dbReference type="InterPro" id="IPR029056">
    <property type="entry name" value="Ribokinase-like"/>
</dbReference>
<keyword evidence="10" id="KW-0067">ATP-binding</keyword>
<comment type="similarity">
    <text evidence="17">In the N-terminal section; belongs to the thiamine-phosphate synthase family.</text>
</comment>
<keyword evidence="8" id="KW-0547">Nucleotide-binding</keyword>
<dbReference type="InterPro" id="IPR036206">
    <property type="entry name" value="ThiamineP_synth_sf"/>
</dbReference>
<evidence type="ECO:0000256" key="16">
    <source>
        <dbReference type="ARBA" id="ARBA00061146"/>
    </source>
</evidence>
<dbReference type="Pfam" id="PF02110">
    <property type="entry name" value="HK"/>
    <property type="match status" value="1"/>
</dbReference>
<dbReference type="NCBIfam" id="TIGR00693">
    <property type="entry name" value="thiE"/>
    <property type="match status" value="1"/>
</dbReference>
<dbReference type="EMBL" id="ML976980">
    <property type="protein sequence ID" value="KAF1961665.1"/>
    <property type="molecule type" value="Genomic_DNA"/>
</dbReference>
<comment type="pathway">
    <text evidence="4">Cofactor biosynthesis; thiamine diphosphate biosynthesis; 4-methyl-5-(2-phosphoethyl)-thiazole from 5-(2-hydroxyethyl)-4-methylthiazole: step 1/1.</text>
</comment>
<keyword evidence="20" id="KW-1185">Reference proteome</keyword>
<dbReference type="Proteomes" id="UP000800035">
    <property type="component" value="Unassembled WGS sequence"/>
</dbReference>
<comment type="catalytic activity">
    <reaction evidence="14">
        <text>2-(2-carboxy-4-methylthiazol-5-yl)ethyl phosphate + 4-amino-2-methyl-5-(diphosphooxymethyl)pyrimidine + 2 H(+) = thiamine phosphate + CO2 + diphosphate</text>
        <dbReference type="Rhea" id="RHEA:47848"/>
        <dbReference type="ChEBI" id="CHEBI:15378"/>
        <dbReference type="ChEBI" id="CHEBI:16526"/>
        <dbReference type="ChEBI" id="CHEBI:33019"/>
        <dbReference type="ChEBI" id="CHEBI:37575"/>
        <dbReference type="ChEBI" id="CHEBI:57841"/>
        <dbReference type="ChEBI" id="CHEBI:62890"/>
        <dbReference type="EC" id="2.5.1.3"/>
    </reaction>
</comment>
<dbReference type="CDD" id="cd01170">
    <property type="entry name" value="THZ_kinase"/>
    <property type="match status" value="1"/>
</dbReference>
<dbReference type="GO" id="GO:0005524">
    <property type="term" value="F:ATP binding"/>
    <property type="evidence" value="ECO:0007669"/>
    <property type="project" value="UniProtKB-KW"/>
</dbReference>
<comment type="catalytic activity">
    <reaction evidence="13">
        <text>4-methyl-5-(2-phosphooxyethyl)-thiazole + 4-amino-2-methyl-5-(diphosphooxymethyl)pyrimidine + H(+) = thiamine phosphate + diphosphate</text>
        <dbReference type="Rhea" id="RHEA:22328"/>
        <dbReference type="ChEBI" id="CHEBI:15378"/>
        <dbReference type="ChEBI" id="CHEBI:33019"/>
        <dbReference type="ChEBI" id="CHEBI:37575"/>
        <dbReference type="ChEBI" id="CHEBI:57841"/>
        <dbReference type="ChEBI" id="CHEBI:58296"/>
        <dbReference type="EC" id="2.5.1.3"/>
    </reaction>
</comment>
<gene>
    <name evidence="19" type="ORF">CC80DRAFT_463010</name>
</gene>
<dbReference type="PRINTS" id="PR01099">
    <property type="entry name" value="HYETHTZKNASE"/>
</dbReference>
<dbReference type="GO" id="GO:0004417">
    <property type="term" value="F:hydroxyethylthiazole kinase activity"/>
    <property type="evidence" value="ECO:0007669"/>
    <property type="project" value="UniProtKB-EC"/>
</dbReference>
<evidence type="ECO:0000256" key="7">
    <source>
        <dbReference type="ARBA" id="ARBA00022723"/>
    </source>
</evidence>
<evidence type="ECO:0000256" key="6">
    <source>
        <dbReference type="ARBA" id="ARBA00022679"/>
    </source>
</evidence>
<dbReference type="InterPro" id="IPR013785">
    <property type="entry name" value="Aldolase_TIM"/>
</dbReference>
<dbReference type="Gene3D" id="3.40.1190.20">
    <property type="match status" value="1"/>
</dbReference>
<proteinExistence type="inferred from homology"/>
<keyword evidence="7" id="KW-0479">Metal-binding</keyword>
<evidence type="ECO:0000259" key="18">
    <source>
        <dbReference type="Pfam" id="PF02581"/>
    </source>
</evidence>
<dbReference type="PANTHER" id="PTHR20857:SF23">
    <property type="entry name" value="THIAMINE BIOSYNTHETIC BIFUNCTIONAL ENZYME"/>
    <property type="match status" value="1"/>
</dbReference>
<evidence type="ECO:0000313" key="20">
    <source>
        <dbReference type="Proteomes" id="UP000800035"/>
    </source>
</evidence>
<evidence type="ECO:0000256" key="13">
    <source>
        <dbReference type="ARBA" id="ARBA00047334"/>
    </source>
</evidence>
<comment type="cofactor">
    <cofactor evidence="2">
        <name>Mg(2+)</name>
        <dbReference type="ChEBI" id="CHEBI:18420"/>
    </cofactor>
</comment>
<organism evidence="19 20">
    <name type="scientific">Byssothecium circinans</name>
    <dbReference type="NCBI Taxonomy" id="147558"/>
    <lineage>
        <taxon>Eukaryota</taxon>
        <taxon>Fungi</taxon>
        <taxon>Dikarya</taxon>
        <taxon>Ascomycota</taxon>
        <taxon>Pezizomycotina</taxon>
        <taxon>Dothideomycetes</taxon>
        <taxon>Pleosporomycetidae</taxon>
        <taxon>Pleosporales</taxon>
        <taxon>Massarineae</taxon>
        <taxon>Massarinaceae</taxon>
        <taxon>Byssothecium</taxon>
    </lineage>
</organism>
<dbReference type="InterPro" id="IPR034291">
    <property type="entry name" value="TMP_synthase"/>
</dbReference>
<comment type="catalytic activity">
    <reaction evidence="1">
        <text>5-(2-hydroxyethyl)-4-methylthiazole + ATP = 4-methyl-5-(2-phosphooxyethyl)-thiazole + ADP + H(+)</text>
        <dbReference type="Rhea" id="RHEA:24212"/>
        <dbReference type="ChEBI" id="CHEBI:15378"/>
        <dbReference type="ChEBI" id="CHEBI:17957"/>
        <dbReference type="ChEBI" id="CHEBI:30616"/>
        <dbReference type="ChEBI" id="CHEBI:58296"/>
        <dbReference type="ChEBI" id="CHEBI:456216"/>
        <dbReference type="EC" id="2.7.1.50"/>
    </reaction>
</comment>
<dbReference type="GO" id="GO:0009229">
    <property type="term" value="P:thiamine diphosphate biosynthetic process"/>
    <property type="evidence" value="ECO:0007669"/>
    <property type="project" value="UniProtKB-UniPathway"/>
</dbReference>
<dbReference type="Pfam" id="PF02581">
    <property type="entry name" value="TMP-TENI"/>
    <property type="match status" value="1"/>
</dbReference>
<evidence type="ECO:0000256" key="2">
    <source>
        <dbReference type="ARBA" id="ARBA00001946"/>
    </source>
</evidence>
<keyword evidence="11" id="KW-0460">Magnesium</keyword>
<keyword evidence="12" id="KW-0784">Thiamine biosynthesis</keyword>
<dbReference type="GO" id="GO:0005737">
    <property type="term" value="C:cytoplasm"/>
    <property type="evidence" value="ECO:0007669"/>
    <property type="project" value="TreeGrafter"/>
</dbReference>
<evidence type="ECO:0000256" key="10">
    <source>
        <dbReference type="ARBA" id="ARBA00022840"/>
    </source>
</evidence>
<dbReference type="InterPro" id="IPR022998">
    <property type="entry name" value="ThiamineP_synth_TenI"/>
</dbReference>
<accession>A0A6A5U9W3</accession>
<dbReference type="FunFam" id="3.20.20.70:FF:000104">
    <property type="entry name" value="Thiamine biosynthetic bifunctional enzyme"/>
    <property type="match status" value="1"/>
</dbReference>
<evidence type="ECO:0000256" key="5">
    <source>
        <dbReference type="ARBA" id="ARBA00005165"/>
    </source>
</evidence>
<dbReference type="GO" id="GO:0004789">
    <property type="term" value="F:thiamine-phosphate diphosphorylase activity"/>
    <property type="evidence" value="ECO:0007669"/>
    <property type="project" value="UniProtKB-EC"/>
</dbReference>
<evidence type="ECO:0000256" key="17">
    <source>
        <dbReference type="ARBA" id="ARBA00061283"/>
    </source>
</evidence>
<evidence type="ECO:0000256" key="8">
    <source>
        <dbReference type="ARBA" id="ARBA00022741"/>
    </source>
</evidence>
<comment type="function">
    <text evidence="3">Condenses 4-methyl-5-(beta-hydroxyethyl)thiazole monophosphate (THZ-P) and 2-methyl-4-amino-5-hydroxymethyl pyrimidine pyrophosphate (HMP-PP) to form thiamine monophosphate (TMP).</text>
</comment>
<dbReference type="PANTHER" id="PTHR20857">
    <property type="entry name" value="THIAMINE-PHOSPHATE PYROPHOSPHORYLASE"/>
    <property type="match status" value="1"/>
</dbReference>
<dbReference type="SUPFAM" id="SSF53613">
    <property type="entry name" value="Ribokinase-like"/>
    <property type="match status" value="1"/>
</dbReference>
<keyword evidence="6" id="KW-0808">Transferase</keyword>
<dbReference type="NCBIfam" id="NF006830">
    <property type="entry name" value="PRK09355.1"/>
    <property type="match status" value="1"/>
</dbReference>
<comment type="catalytic activity">
    <reaction evidence="15">
        <text>2-[(2R,5Z)-2-carboxy-4-methylthiazol-5(2H)-ylidene]ethyl phosphate + 4-amino-2-methyl-5-(diphosphooxymethyl)pyrimidine + 2 H(+) = thiamine phosphate + CO2 + diphosphate</text>
        <dbReference type="Rhea" id="RHEA:47844"/>
        <dbReference type="ChEBI" id="CHEBI:15378"/>
        <dbReference type="ChEBI" id="CHEBI:16526"/>
        <dbReference type="ChEBI" id="CHEBI:33019"/>
        <dbReference type="ChEBI" id="CHEBI:37575"/>
        <dbReference type="ChEBI" id="CHEBI:57841"/>
        <dbReference type="ChEBI" id="CHEBI:62899"/>
        <dbReference type="EC" id="2.5.1.3"/>
    </reaction>
</comment>
<evidence type="ECO:0000256" key="4">
    <source>
        <dbReference type="ARBA" id="ARBA00004868"/>
    </source>
</evidence>
<evidence type="ECO:0000256" key="3">
    <source>
        <dbReference type="ARBA" id="ARBA00003814"/>
    </source>
</evidence>
<evidence type="ECO:0000256" key="1">
    <source>
        <dbReference type="ARBA" id="ARBA00001771"/>
    </source>
</evidence>
<dbReference type="UniPathway" id="UPA00060">
    <property type="reaction ID" value="UER00139"/>
</dbReference>
<reference evidence="19" key="1">
    <citation type="journal article" date="2020" name="Stud. Mycol.">
        <title>101 Dothideomycetes genomes: a test case for predicting lifestyles and emergence of pathogens.</title>
        <authorList>
            <person name="Haridas S."/>
            <person name="Albert R."/>
            <person name="Binder M."/>
            <person name="Bloem J."/>
            <person name="Labutti K."/>
            <person name="Salamov A."/>
            <person name="Andreopoulos B."/>
            <person name="Baker S."/>
            <person name="Barry K."/>
            <person name="Bills G."/>
            <person name="Bluhm B."/>
            <person name="Cannon C."/>
            <person name="Castanera R."/>
            <person name="Culley D."/>
            <person name="Daum C."/>
            <person name="Ezra D."/>
            <person name="Gonzalez J."/>
            <person name="Henrissat B."/>
            <person name="Kuo A."/>
            <person name="Liang C."/>
            <person name="Lipzen A."/>
            <person name="Lutzoni F."/>
            <person name="Magnuson J."/>
            <person name="Mondo S."/>
            <person name="Nolan M."/>
            <person name="Ohm R."/>
            <person name="Pangilinan J."/>
            <person name="Park H.-J."/>
            <person name="Ramirez L."/>
            <person name="Alfaro M."/>
            <person name="Sun H."/>
            <person name="Tritt A."/>
            <person name="Yoshinaga Y."/>
            <person name="Zwiers L.-H."/>
            <person name="Turgeon B."/>
            <person name="Goodwin S."/>
            <person name="Spatafora J."/>
            <person name="Crous P."/>
            <person name="Grigoriev I."/>
        </authorList>
    </citation>
    <scope>NUCLEOTIDE SEQUENCE</scope>
    <source>
        <strain evidence="19">CBS 675.92</strain>
    </source>
</reference>
<feature type="domain" description="Thiamine phosphate synthase/TenI" evidence="18">
    <location>
        <begin position="9"/>
        <end position="215"/>
    </location>
</feature>
<evidence type="ECO:0000313" key="19">
    <source>
        <dbReference type="EMBL" id="KAF1961665.1"/>
    </source>
</evidence>
<dbReference type="CDD" id="cd00564">
    <property type="entry name" value="TMP_TenI"/>
    <property type="match status" value="1"/>
</dbReference>
<keyword evidence="9" id="KW-0418">Kinase</keyword>
<dbReference type="HAMAP" id="MF_00228">
    <property type="entry name" value="Thz_kinase"/>
    <property type="match status" value="1"/>
</dbReference>